<proteinExistence type="predicted"/>
<dbReference type="Proteomes" id="UP000823561">
    <property type="component" value="Chromosome 2"/>
</dbReference>
<dbReference type="PROSITE" id="PS50994">
    <property type="entry name" value="INTEGRASE"/>
    <property type="match status" value="1"/>
</dbReference>
<evidence type="ECO:0000259" key="1">
    <source>
        <dbReference type="PROSITE" id="PS50994"/>
    </source>
</evidence>
<dbReference type="EMBL" id="JADWDJ010000002">
    <property type="protein sequence ID" value="KAG5284480.1"/>
    <property type="molecule type" value="Genomic_DNA"/>
</dbReference>
<accession>A0AAV6HEM2</accession>
<dbReference type="SUPFAM" id="SSF53098">
    <property type="entry name" value="Ribonuclease H-like"/>
    <property type="match status" value="1"/>
</dbReference>
<dbReference type="InterPro" id="IPR050951">
    <property type="entry name" value="Retrovirus_Pol_polyprotein"/>
</dbReference>
<evidence type="ECO:0000313" key="3">
    <source>
        <dbReference type="Proteomes" id="UP000823561"/>
    </source>
</evidence>
<evidence type="ECO:0000313" key="2">
    <source>
        <dbReference type="EMBL" id="KAG5284480.1"/>
    </source>
</evidence>
<sequence>MMDIFLTHGSPEVILTDRGREFWNRVNQKMFEKCGVKHRMSSAYNPQTNGLDERTNQTLKKAIGKTLKGYQESWEDKLKEIVFAHNSSFQASSKYSPFRLMYGREPRLFCEV</sequence>
<organism evidence="2 3">
    <name type="scientific">Alosa alosa</name>
    <name type="common">allis shad</name>
    <dbReference type="NCBI Taxonomy" id="278164"/>
    <lineage>
        <taxon>Eukaryota</taxon>
        <taxon>Metazoa</taxon>
        <taxon>Chordata</taxon>
        <taxon>Craniata</taxon>
        <taxon>Vertebrata</taxon>
        <taxon>Euteleostomi</taxon>
        <taxon>Actinopterygii</taxon>
        <taxon>Neopterygii</taxon>
        <taxon>Teleostei</taxon>
        <taxon>Clupei</taxon>
        <taxon>Clupeiformes</taxon>
        <taxon>Clupeoidei</taxon>
        <taxon>Clupeidae</taxon>
        <taxon>Alosa</taxon>
    </lineage>
</organism>
<dbReference type="InterPro" id="IPR036397">
    <property type="entry name" value="RNaseH_sf"/>
</dbReference>
<dbReference type="GO" id="GO:0003676">
    <property type="term" value="F:nucleic acid binding"/>
    <property type="evidence" value="ECO:0007669"/>
    <property type="project" value="InterPro"/>
</dbReference>
<dbReference type="InterPro" id="IPR001584">
    <property type="entry name" value="Integrase_cat-core"/>
</dbReference>
<dbReference type="Gene3D" id="3.30.420.10">
    <property type="entry name" value="Ribonuclease H-like superfamily/Ribonuclease H"/>
    <property type="match status" value="1"/>
</dbReference>
<name>A0AAV6HEM2_9TELE</name>
<reference evidence="2" key="1">
    <citation type="submission" date="2020-10" db="EMBL/GenBank/DDBJ databases">
        <title>Chromosome-scale genome assembly of the Allis shad, Alosa alosa.</title>
        <authorList>
            <person name="Margot Z."/>
            <person name="Christophe K."/>
            <person name="Cabau C."/>
            <person name="Louis A."/>
            <person name="Berthelot C."/>
            <person name="Parey E."/>
            <person name="Roest Crollius H."/>
            <person name="Montfort J."/>
            <person name="Robinson-Rechavi M."/>
            <person name="Bucao C."/>
            <person name="Bouchez O."/>
            <person name="Gislard M."/>
            <person name="Lluch J."/>
            <person name="Milhes M."/>
            <person name="Lampietro C."/>
            <person name="Lopez Roques C."/>
            <person name="Donnadieu C."/>
            <person name="Braasch I."/>
            <person name="Desvignes T."/>
            <person name="Postlethwait J."/>
            <person name="Bobe J."/>
            <person name="Guiguen Y."/>
        </authorList>
    </citation>
    <scope>NUCLEOTIDE SEQUENCE</scope>
    <source>
        <strain evidence="2">M-15738</strain>
        <tissue evidence="2">Blood</tissue>
    </source>
</reference>
<dbReference type="InterPro" id="IPR012337">
    <property type="entry name" value="RNaseH-like_sf"/>
</dbReference>
<dbReference type="PANTHER" id="PTHR37984">
    <property type="entry name" value="PROTEIN CBG26694"/>
    <property type="match status" value="1"/>
</dbReference>
<keyword evidence="3" id="KW-1185">Reference proteome</keyword>
<protein>
    <recommendedName>
        <fullName evidence="1">Integrase catalytic domain-containing protein</fullName>
    </recommendedName>
</protein>
<dbReference type="PANTHER" id="PTHR37984:SF5">
    <property type="entry name" value="PROTEIN NYNRIN-LIKE"/>
    <property type="match status" value="1"/>
</dbReference>
<comment type="caution">
    <text evidence="2">The sequence shown here is derived from an EMBL/GenBank/DDBJ whole genome shotgun (WGS) entry which is preliminary data.</text>
</comment>
<gene>
    <name evidence="2" type="ORF">AALO_G00027180</name>
</gene>
<dbReference type="AlphaFoldDB" id="A0AAV6HEM2"/>
<feature type="domain" description="Integrase catalytic" evidence="1">
    <location>
        <begin position="1"/>
        <end position="105"/>
    </location>
</feature>
<dbReference type="GO" id="GO:0015074">
    <property type="term" value="P:DNA integration"/>
    <property type="evidence" value="ECO:0007669"/>
    <property type="project" value="InterPro"/>
</dbReference>